<organism evidence="2 3">
    <name type="scientific">Caerostris darwini</name>
    <dbReference type="NCBI Taxonomy" id="1538125"/>
    <lineage>
        <taxon>Eukaryota</taxon>
        <taxon>Metazoa</taxon>
        <taxon>Ecdysozoa</taxon>
        <taxon>Arthropoda</taxon>
        <taxon>Chelicerata</taxon>
        <taxon>Arachnida</taxon>
        <taxon>Araneae</taxon>
        <taxon>Araneomorphae</taxon>
        <taxon>Entelegynae</taxon>
        <taxon>Araneoidea</taxon>
        <taxon>Araneidae</taxon>
        <taxon>Caerostris</taxon>
    </lineage>
</organism>
<dbReference type="AlphaFoldDB" id="A0AAV4TAK7"/>
<keyword evidence="3" id="KW-1185">Reference proteome</keyword>
<gene>
    <name evidence="2" type="ORF">CDAR_236211</name>
</gene>
<evidence type="ECO:0000313" key="2">
    <source>
        <dbReference type="EMBL" id="GIY42249.1"/>
    </source>
</evidence>
<dbReference type="EMBL" id="BPLQ01009171">
    <property type="protein sequence ID" value="GIY42249.1"/>
    <property type="molecule type" value="Genomic_DNA"/>
</dbReference>
<comment type="caution">
    <text evidence="2">The sequence shown here is derived from an EMBL/GenBank/DDBJ whole genome shotgun (WGS) entry which is preliminary data.</text>
</comment>
<dbReference type="Proteomes" id="UP001054837">
    <property type="component" value="Unassembled WGS sequence"/>
</dbReference>
<name>A0AAV4TAK7_9ARAC</name>
<evidence type="ECO:0000313" key="3">
    <source>
        <dbReference type="Proteomes" id="UP001054837"/>
    </source>
</evidence>
<accession>A0AAV4TAK7</accession>
<reference evidence="2 3" key="1">
    <citation type="submission" date="2021-06" db="EMBL/GenBank/DDBJ databases">
        <title>Caerostris darwini draft genome.</title>
        <authorList>
            <person name="Kono N."/>
            <person name="Arakawa K."/>
        </authorList>
    </citation>
    <scope>NUCLEOTIDE SEQUENCE [LARGE SCALE GENOMIC DNA]</scope>
</reference>
<feature type="region of interest" description="Disordered" evidence="1">
    <location>
        <begin position="1"/>
        <end position="69"/>
    </location>
</feature>
<feature type="compositionally biased region" description="Low complexity" evidence="1">
    <location>
        <begin position="24"/>
        <end position="37"/>
    </location>
</feature>
<evidence type="ECO:0000256" key="1">
    <source>
        <dbReference type="SAM" id="MobiDB-lite"/>
    </source>
</evidence>
<protein>
    <submittedName>
        <fullName evidence="2">Uncharacterized protein</fullName>
    </submittedName>
</protein>
<proteinExistence type="predicted"/>
<sequence>MTPVSGLILDNYQQSMSQPKTDENQTSQLTSLNSSSLRTGGHQRGGRSRDRIVRNNLMPNGDTKVDSGPRNYARVVQSRSSATDKCSGQMGVGGGGMFCWGTLVNDPRLIANGAINPEMEREGYLLAFGEIFG</sequence>